<evidence type="ECO:0000313" key="3">
    <source>
        <dbReference type="Proteomes" id="UP001207116"/>
    </source>
</evidence>
<sequence>MPRIKQLSILLFLFCSSSLWSQDFFSGPITGKVVQGTSGIPDVHVMNFSSKNATITNALGNFSITASVGDSLVFSAIQLQRKTIVISAEIMESQSLVVYMEDRVNLLDEVILTPYNLSGDLTRDMQNAKKEKVYVASTLGLPNAYVKPKTLAERRLFEAVTGAGLVPLNPVINAITGRTKYLKKVLATERKYARTQRVRAFYPDSLYVSELRIPENRIPDFMYFCEVDVEFNAVVDSRDKLKIWEFLKIKSAAYRANNDLE</sequence>
<keyword evidence="3" id="KW-1185">Reference proteome</keyword>
<evidence type="ECO:0000313" key="2">
    <source>
        <dbReference type="EMBL" id="MCX2719247.1"/>
    </source>
</evidence>
<keyword evidence="1" id="KW-0732">Signal</keyword>
<feature type="signal peptide" evidence="1">
    <location>
        <begin position="1"/>
        <end position="21"/>
    </location>
</feature>
<dbReference type="AlphaFoldDB" id="A0AAE3SN18"/>
<organism evidence="2 3">
    <name type="scientific">Lentiprolixibacter aurantiacus</name>
    <dbReference type="NCBI Taxonomy" id="2993939"/>
    <lineage>
        <taxon>Bacteria</taxon>
        <taxon>Pseudomonadati</taxon>
        <taxon>Bacteroidota</taxon>
        <taxon>Flavobacteriia</taxon>
        <taxon>Flavobacteriales</taxon>
        <taxon>Flavobacteriaceae</taxon>
        <taxon>Lentiprolixibacter</taxon>
    </lineage>
</organism>
<accession>A0AAE3SN18</accession>
<dbReference type="InterPro" id="IPR008969">
    <property type="entry name" value="CarboxyPept-like_regulatory"/>
</dbReference>
<gene>
    <name evidence="2" type="ORF">OO016_06505</name>
</gene>
<dbReference type="Pfam" id="PF13715">
    <property type="entry name" value="CarbopepD_reg_2"/>
    <property type="match status" value="1"/>
</dbReference>
<reference evidence="2" key="1">
    <citation type="submission" date="2022-11" db="EMBL/GenBank/DDBJ databases">
        <title>The characterization of three novel Bacteroidetes species and genomic analysis of their roles in tidal elemental geochemical cycles.</title>
        <authorList>
            <person name="Ma K.-J."/>
        </authorList>
    </citation>
    <scope>NUCLEOTIDE SEQUENCE</scope>
    <source>
        <strain evidence="2">M415</strain>
    </source>
</reference>
<feature type="chain" id="PRO_5041983172" description="Carboxypeptidase-like regulatory domain-containing protein" evidence="1">
    <location>
        <begin position="22"/>
        <end position="261"/>
    </location>
</feature>
<dbReference type="RefSeq" id="WP_266011751.1">
    <property type="nucleotide sequence ID" value="NZ_JAPFQP010000001.1"/>
</dbReference>
<comment type="caution">
    <text evidence="2">The sequence shown here is derived from an EMBL/GenBank/DDBJ whole genome shotgun (WGS) entry which is preliminary data.</text>
</comment>
<dbReference type="Proteomes" id="UP001207116">
    <property type="component" value="Unassembled WGS sequence"/>
</dbReference>
<name>A0AAE3SN18_9FLAO</name>
<evidence type="ECO:0000256" key="1">
    <source>
        <dbReference type="SAM" id="SignalP"/>
    </source>
</evidence>
<dbReference type="SUPFAM" id="SSF49464">
    <property type="entry name" value="Carboxypeptidase regulatory domain-like"/>
    <property type="match status" value="1"/>
</dbReference>
<proteinExistence type="predicted"/>
<protein>
    <recommendedName>
        <fullName evidence="4">Carboxypeptidase-like regulatory domain-containing protein</fullName>
    </recommendedName>
</protein>
<dbReference type="EMBL" id="JAPFQP010000001">
    <property type="protein sequence ID" value="MCX2719247.1"/>
    <property type="molecule type" value="Genomic_DNA"/>
</dbReference>
<evidence type="ECO:0008006" key="4">
    <source>
        <dbReference type="Google" id="ProtNLM"/>
    </source>
</evidence>